<name>H1XXZ0_CALAY</name>
<keyword evidence="4" id="KW-0598">Phosphotransferase system</keyword>
<dbReference type="FunCoup" id="H1XXZ0">
    <property type="interactions" value="14"/>
</dbReference>
<evidence type="ECO:0000256" key="3">
    <source>
        <dbReference type="ARBA" id="ARBA00022490"/>
    </source>
</evidence>
<dbReference type="Proteomes" id="UP000183868">
    <property type="component" value="Chromosome"/>
</dbReference>
<dbReference type="InterPro" id="IPR050399">
    <property type="entry name" value="HPr"/>
</dbReference>
<dbReference type="InParanoid" id="H1XXZ0"/>
<evidence type="ECO:0000259" key="5">
    <source>
        <dbReference type="PROSITE" id="PS51350"/>
    </source>
</evidence>
<dbReference type="EMBL" id="CP018099">
    <property type="protein sequence ID" value="APF20634.1"/>
    <property type="molecule type" value="Genomic_DNA"/>
</dbReference>
<dbReference type="GO" id="GO:0009401">
    <property type="term" value="P:phosphoenolpyruvate-dependent sugar phosphotransferase system"/>
    <property type="evidence" value="ECO:0007669"/>
    <property type="project" value="UniProtKB-KW"/>
</dbReference>
<dbReference type="Gene3D" id="3.30.1340.10">
    <property type="entry name" value="HPr-like"/>
    <property type="match status" value="1"/>
</dbReference>
<evidence type="ECO:0000313" key="9">
    <source>
        <dbReference type="Proteomes" id="UP000183868"/>
    </source>
</evidence>
<evidence type="ECO:0000256" key="1">
    <source>
        <dbReference type="ARBA" id="ARBA00004496"/>
    </source>
</evidence>
<dbReference type="KEGG" id="caby:Cabys_3889"/>
<feature type="domain" description="HPr" evidence="5">
    <location>
        <begin position="1"/>
        <end position="88"/>
    </location>
</feature>
<dbReference type="EMBL" id="CM001402">
    <property type="protein sequence ID" value="EHO40865.1"/>
    <property type="molecule type" value="Genomic_DNA"/>
</dbReference>
<evidence type="ECO:0000313" key="8">
    <source>
        <dbReference type="Proteomes" id="UP000004671"/>
    </source>
</evidence>
<comment type="subcellular location">
    <subcellularLocation>
        <location evidence="1">Cytoplasm</location>
    </subcellularLocation>
</comment>
<dbReference type="GO" id="GO:0005737">
    <property type="term" value="C:cytoplasm"/>
    <property type="evidence" value="ECO:0007669"/>
    <property type="project" value="UniProtKB-SubCell"/>
</dbReference>
<dbReference type="TCDB" id="8.A.8.1.5">
    <property type="family name" value="the phosphotransferase system hpr (hpr) family"/>
</dbReference>
<dbReference type="InterPro" id="IPR035895">
    <property type="entry name" value="HPr-like_sf"/>
</dbReference>
<dbReference type="Proteomes" id="UP000004671">
    <property type="component" value="Chromosome"/>
</dbReference>
<dbReference type="PaxDb" id="880073-Calab_1239"/>
<dbReference type="NCBIfam" id="TIGR01003">
    <property type="entry name" value="PTS_HPr_family"/>
    <property type="match status" value="1"/>
</dbReference>
<dbReference type="GO" id="GO:0016740">
    <property type="term" value="F:transferase activity"/>
    <property type="evidence" value="ECO:0007669"/>
    <property type="project" value="UniProtKB-KW"/>
</dbReference>
<gene>
    <name evidence="6" type="ORF">Cabys_3889</name>
    <name evidence="7" type="ORF">Calab_1239</name>
</gene>
<dbReference type="InterPro" id="IPR001020">
    <property type="entry name" value="PTS_HPr_His_P_site"/>
</dbReference>
<dbReference type="STRING" id="880073.Cabys_3889"/>
<keyword evidence="8" id="KW-1185">Reference proteome</keyword>
<keyword evidence="3" id="KW-0963">Cytoplasm</keyword>
<dbReference type="PRINTS" id="PR00107">
    <property type="entry name" value="PHOSPHOCPHPR"/>
</dbReference>
<reference evidence="6 9" key="2">
    <citation type="submission" date="2016-11" db="EMBL/GenBank/DDBJ databases">
        <title>Genomic analysis of Caldithrix abyssi and proposal of a novel bacterial phylum Caldithrichaeota.</title>
        <authorList>
            <person name="Kublanov I."/>
            <person name="Sigalova O."/>
            <person name="Gavrilov S."/>
            <person name="Lebedinsky A."/>
            <person name="Ivanova N."/>
            <person name="Daum C."/>
            <person name="Reddy T."/>
            <person name="Klenk H.P."/>
            <person name="Goker M."/>
            <person name="Reva O."/>
            <person name="Miroshnichenko M."/>
            <person name="Kyprides N."/>
            <person name="Woyke T."/>
            <person name="Gelfand M."/>
        </authorList>
    </citation>
    <scope>NUCLEOTIDE SEQUENCE [LARGE SCALE GENOMIC DNA]</scope>
    <source>
        <strain evidence="6 9">LF13</strain>
    </source>
</reference>
<evidence type="ECO:0000256" key="2">
    <source>
        <dbReference type="ARBA" id="ARBA00010736"/>
    </source>
</evidence>
<dbReference type="HOGENOM" id="CLU_136230_1_2_0"/>
<sequence length="89" mass="9796">MIREKVVITNKHGLHARPAAKFVQIAGRFSSDIKVIKDGLEVNGKSIMGVMMLAAEPGSEIILEVNGEDEKEAFEALVNLIKSNFDEEQ</sequence>
<dbReference type="eggNOG" id="COG1925">
    <property type="taxonomic scope" value="Bacteria"/>
</dbReference>
<protein>
    <submittedName>
        <fullName evidence="6 7">Phosphocarrier protein</fullName>
    </submittedName>
</protein>
<comment type="similarity">
    <text evidence="2">Belongs to the HPr family.</text>
</comment>
<proteinExistence type="inferred from homology"/>
<evidence type="ECO:0000313" key="7">
    <source>
        <dbReference type="EMBL" id="EHO40865.1"/>
    </source>
</evidence>
<reference evidence="7 8" key="1">
    <citation type="submission" date="2011-09" db="EMBL/GenBank/DDBJ databases">
        <title>The permanent draft genome of Caldithrix abyssi DSM 13497.</title>
        <authorList>
            <consortium name="US DOE Joint Genome Institute (JGI-PGF)"/>
            <person name="Lucas S."/>
            <person name="Han J."/>
            <person name="Lapidus A."/>
            <person name="Bruce D."/>
            <person name="Goodwin L."/>
            <person name="Pitluck S."/>
            <person name="Peters L."/>
            <person name="Kyrpides N."/>
            <person name="Mavromatis K."/>
            <person name="Ivanova N."/>
            <person name="Mikhailova N."/>
            <person name="Chertkov O."/>
            <person name="Detter J.C."/>
            <person name="Tapia R."/>
            <person name="Han C."/>
            <person name="Land M."/>
            <person name="Hauser L."/>
            <person name="Markowitz V."/>
            <person name="Cheng J.-F."/>
            <person name="Hugenholtz P."/>
            <person name="Woyke T."/>
            <person name="Wu D."/>
            <person name="Spring S."/>
            <person name="Brambilla E."/>
            <person name="Klenk H.-P."/>
            <person name="Eisen J.A."/>
        </authorList>
    </citation>
    <scope>NUCLEOTIDE SEQUENCE [LARGE SCALE GENOMIC DNA]</scope>
    <source>
        <strain evidence="7 8">DSM 13497</strain>
    </source>
</reference>
<dbReference type="SUPFAM" id="SSF55594">
    <property type="entry name" value="HPr-like"/>
    <property type="match status" value="1"/>
</dbReference>
<evidence type="ECO:0000313" key="6">
    <source>
        <dbReference type="EMBL" id="APF20634.1"/>
    </source>
</evidence>
<dbReference type="InterPro" id="IPR000032">
    <property type="entry name" value="HPr-like"/>
</dbReference>
<evidence type="ECO:0000256" key="4">
    <source>
        <dbReference type="ARBA" id="ARBA00022683"/>
    </source>
</evidence>
<organism evidence="7 8">
    <name type="scientific">Caldithrix abyssi DSM 13497</name>
    <dbReference type="NCBI Taxonomy" id="880073"/>
    <lineage>
        <taxon>Bacteria</taxon>
        <taxon>Pseudomonadati</taxon>
        <taxon>Calditrichota</taxon>
        <taxon>Calditrichia</taxon>
        <taxon>Calditrichales</taxon>
        <taxon>Calditrichaceae</taxon>
        <taxon>Caldithrix</taxon>
    </lineage>
</organism>
<keyword evidence="7" id="KW-0808">Transferase</keyword>
<dbReference type="RefSeq" id="WP_006927927.1">
    <property type="nucleotide sequence ID" value="NZ_CM001402.1"/>
</dbReference>
<accession>H1XXZ0</accession>
<dbReference type="CDD" id="cd00367">
    <property type="entry name" value="PTS-HPr_like"/>
    <property type="match status" value="1"/>
</dbReference>
<dbReference type="AlphaFoldDB" id="H1XXZ0"/>
<dbReference type="PROSITE" id="PS51350">
    <property type="entry name" value="PTS_HPR_DOM"/>
    <property type="match status" value="1"/>
</dbReference>
<dbReference type="OrthoDB" id="9809047at2"/>
<dbReference type="PANTHER" id="PTHR33705:SF2">
    <property type="entry name" value="PHOSPHOCARRIER PROTEIN NPR"/>
    <property type="match status" value="1"/>
</dbReference>
<dbReference type="Pfam" id="PF00381">
    <property type="entry name" value="PTS-HPr"/>
    <property type="match status" value="1"/>
</dbReference>
<dbReference type="PANTHER" id="PTHR33705">
    <property type="entry name" value="PHOSPHOCARRIER PROTEIN HPR"/>
    <property type="match status" value="1"/>
</dbReference>
<dbReference type="PROSITE" id="PS00369">
    <property type="entry name" value="PTS_HPR_HIS"/>
    <property type="match status" value="1"/>
</dbReference>